<protein>
    <submittedName>
        <fullName evidence="1">Uncharacterized protein</fullName>
    </submittedName>
</protein>
<feature type="non-terminal residue" evidence="1">
    <location>
        <position position="1"/>
    </location>
</feature>
<accession>A0ABQ6N808</accession>
<dbReference type="Proteomes" id="UP001165060">
    <property type="component" value="Unassembled WGS sequence"/>
</dbReference>
<reference evidence="1 2" key="1">
    <citation type="journal article" date="2023" name="Commun. Biol.">
        <title>Genome analysis of Parmales, the sister group of diatoms, reveals the evolutionary specialization of diatoms from phago-mixotrophs to photoautotrophs.</title>
        <authorList>
            <person name="Ban H."/>
            <person name="Sato S."/>
            <person name="Yoshikawa S."/>
            <person name="Yamada K."/>
            <person name="Nakamura Y."/>
            <person name="Ichinomiya M."/>
            <person name="Sato N."/>
            <person name="Blanc-Mathieu R."/>
            <person name="Endo H."/>
            <person name="Kuwata A."/>
            <person name="Ogata H."/>
        </authorList>
    </citation>
    <scope>NUCLEOTIDE SEQUENCE [LARGE SCALE GENOMIC DNA]</scope>
</reference>
<gene>
    <name evidence="1" type="ORF">TeGR_g12663</name>
</gene>
<proteinExistence type="predicted"/>
<evidence type="ECO:0000313" key="2">
    <source>
        <dbReference type="Proteomes" id="UP001165060"/>
    </source>
</evidence>
<name>A0ABQ6N808_9STRA</name>
<dbReference type="EMBL" id="BRYB01002354">
    <property type="protein sequence ID" value="GMI43612.1"/>
    <property type="molecule type" value="Genomic_DNA"/>
</dbReference>
<keyword evidence="2" id="KW-1185">Reference proteome</keyword>
<sequence>LLGSALSVEGALAGHVFLVRPPFSFCTSSLPAPGAALELSAEAALFPSPPAPSDMALINSTYLSGFTSIDTLAAVGEGQNMLVVDPGHEHLGLGGIGLDNGGVLEAEWDGTNPDPDPAGNVERYLTLRRTIARLTSEARGGKSCVLKITGADVLESVWEYTEGVIRELRGKNPEYDKFTKDEVRMSDHTEKEASSSEKRAFYSSVLQYAANFNEAAGAGALTIIMKVSPPELSSGGGGASLSLADFPATEYGSKIRDRIKVLLDKGIPITPEVLKKLDIPLPDSGDERTQTATLLVDTLKSLSDGHITLRPDPSIPFSPPLDVTDSLCRIGLGADIASRSASLAATKLGASRLRVTMCQDRDALPGQSTPEATRVKAAMMQRKKERRSLAETCFRLACVQVQEIDVDVDECDEIMRELYDVARKEGGFTDLFRSIDETRDIDEEDAAELVRWIREQMSLLDVLDAEFGRVAQEEANAKG</sequence>
<comment type="caution">
    <text evidence="1">The sequence shown here is derived from an EMBL/GenBank/DDBJ whole genome shotgun (WGS) entry which is preliminary data.</text>
</comment>
<organism evidence="1 2">
    <name type="scientific">Tetraparma gracilis</name>
    <dbReference type="NCBI Taxonomy" id="2962635"/>
    <lineage>
        <taxon>Eukaryota</taxon>
        <taxon>Sar</taxon>
        <taxon>Stramenopiles</taxon>
        <taxon>Ochrophyta</taxon>
        <taxon>Bolidophyceae</taxon>
        <taxon>Parmales</taxon>
        <taxon>Triparmaceae</taxon>
        <taxon>Tetraparma</taxon>
    </lineage>
</organism>
<evidence type="ECO:0000313" key="1">
    <source>
        <dbReference type="EMBL" id="GMI43612.1"/>
    </source>
</evidence>